<keyword evidence="4" id="KW-1185">Reference proteome</keyword>
<feature type="region of interest" description="Disordered" evidence="1">
    <location>
        <begin position="38"/>
        <end position="70"/>
    </location>
</feature>
<name>A0ABU3URQ7_9ACTN</name>
<evidence type="ECO:0000256" key="2">
    <source>
        <dbReference type="SAM" id="SignalP"/>
    </source>
</evidence>
<feature type="signal peptide" evidence="2">
    <location>
        <begin position="1"/>
        <end position="32"/>
    </location>
</feature>
<sequence length="191" mass="19434">MSVPARRLPSWIWVTGLTTAAIVGVTALAAQADQGAHPTAAHAAGAKPSASASPHPSASPKKSEPVAVPDGSGTGRRIVYSLAQRRVWLVDTGEAVRRTFAVWPGTVSPAPGRYAVSTTVPSTTGTDGTKVENIVYFTVASGVNIAFSNAQDGSSPQPAAGVKTGGIRMHSADGDAVWAFGTKGTKVSVTK</sequence>
<feature type="compositionally biased region" description="Low complexity" evidence="1">
    <location>
        <begin position="38"/>
        <end position="60"/>
    </location>
</feature>
<proteinExistence type="predicted"/>
<protein>
    <submittedName>
        <fullName evidence="3">L,D-transpeptidase</fullName>
    </submittedName>
</protein>
<dbReference type="EMBL" id="JARAKF010000001">
    <property type="protein sequence ID" value="MDU8996614.1"/>
    <property type="molecule type" value="Genomic_DNA"/>
</dbReference>
<comment type="caution">
    <text evidence="3">The sequence shown here is derived from an EMBL/GenBank/DDBJ whole genome shotgun (WGS) entry which is preliminary data.</text>
</comment>
<feature type="chain" id="PRO_5045450841" evidence="2">
    <location>
        <begin position="33"/>
        <end position="191"/>
    </location>
</feature>
<accession>A0ABU3URQ7</accession>
<evidence type="ECO:0000313" key="3">
    <source>
        <dbReference type="EMBL" id="MDU8996614.1"/>
    </source>
</evidence>
<dbReference type="RefSeq" id="WP_054234383.1">
    <property type="nucleotide sequence ID" value="NZ_CP107955.1"/>
</dbReference>
<reference evidence="3 4" key="1">
    <citation type="submission" date="2023-02" db="EMBL/GenBank/DDBJ databases">
        <authorList>
            <person name="Maleckis M."/>
        </authorList>
    </citation>
    <scope>NUCLEOTIDE SEQUENCE [LARGE SCALE GENOMIC DNA]</scope>
    <source>
        <strain evidence="3 4">P8-A2</strain>
    </source>
</reference>
<evidence type="ECO:0000313" key="4">
    <source>
        <dbReference type="Proteomes" id="UP001257627"/>
    </source>
</evidence>
<gene>
    <name evidence="3" type="ORF">PU648_30535</name>
</gene>
<organism evidence="3 4">
    <name type="scientific">Streptomyces mirabilis</name>
    <dbReference type="NCBI Taxonomy" id="68239"/>
    <lineage>
        <taxon>Bacteria</taxon>
        <taxon>Bacillati</taxon>
        <taxon>Actinomycetota</taxon>
        <taxon>Actinomycetes</taxon>
        <taxon>Kitasatosporales</taxon>
        <taxon>Streptomycetaceae</taxon>
        <taxon>Streptomyces</taxon>
    </lineage>
</organism>
<evidence type="ECO:0000256" key="1">
    <source>
        <dbReference type="SAM" id="MobiDB-lite"/>
    </source>
</evidence>
<dbReference type="Proteomes" id="UP001257627">
    <property type="component" value="Unassembled WGS sequence"/>
</dbReference>
<keyword evidence="2" id="KW-0732">Signal</keyword>